<dbReference type="EMBL" id="JALXSQ010000013">
    <property type="protein sequence ID" value="MCT2042633.1"/>
    <property type="molecule type" value="Genomic_DNA"/>
</dbReference>
<accession>A0ABT2HWC9</accession>
<evidence type="ECO:0000313" key="1">
    <source>
        <dbReference type="EMBL" id="MCT2042633.1"/>
    </source>
</evidence>
<sequence length="129" mass="14997">MNQTEVGKILTYVSAVDNRKLTKESVLAWHQIIGDLVFEDAMEAVVRHFKESAGWLMPVHVVDGVKRIHYERSRVDWAHRQLAEARETHPGLDEWRWWTKLAREDGVSAFTREYAQRQADGLERKAING</sequence>
<reference evidence="1 2" key="1">
    <citation type="submission" date="2022-04" db="EMBL/GenBank/DDBJ databases">
        <title>Human microbiome associated bacterial genomes.</title>
        <authorList>
            <person name="Sandstrom S."/>
            <person name="Salamzade R."/>
            <person name="Kalan L.R."/>
        </authorList>
    </citation>
    <scope>NUCLEOTIDE SEQUENCE [LARGE SCALE GENOMIC DNA]</scope>
    <source>
        <strain evidence="2">p3-SID1799</strain>
    </source>
</reference>
<keyword evidence="2" id="KW-1185">Reference proteome</keyword>
<comment type="caution">
    <text evidence="1">The sequence shown here is derived from an EMBL/GenBank/DDBJ whole genome shotgun (WGS) entry which is preliminary data.</text>
</comment>
<gene>
    <name evidence="1" type="ORF">M3D15_04695</name>
</gene>
<organism evidence="1 2">
    <name type="scientific">Pseudoclavibacter albus</name>
    <dbReference type="NCBI Taxonomy" id="272241"/>
    <lineage>
        <taxon>Bacteria</taxon>
        <taxon>Bacillati</taxon>
        <taxon>Actinomycetota</taxon>
        <taxon>Actinomycetes</taxon>
        <taxon>Micrococcales</taxon>
        <taxon>Microbacteriaceae</taxon>
        <taxon>Pseudoclavibacter</taxon>
    </lineage>
</organism>
<proteinExistence type="predicted"/>
<name>A0ABT2HWC9_9MICO</name>
<evidence type="ECO:0000313" key="2">
    <source>
        <dbReference type="Proteomes" id="UP001525379"/>
    </source>
</evidence>
<dbReference type="Proteomes" id="UP001525379">
    <property type="component" value="Unassembled WGS sequence"/>
</dbReference>
<dbReference type="RefSeq" id="WP_260104095.1">
    <property type="nucleotide sequence ID" value="NZ_JALXSQ010000013.1"/>
</dbReference>
<protein>
    <submittedName>
        <fullName evidence="1">Uncharacterized protein</fullName>
    </submittedName>
</protein>